<protein>
    <submittedName>
        <fullName evidence="2">Uncharacterized protein</fullName>
    </submittedName>
</protein>
<evidence type="ECO:0000313" key="3">
    <source>
        <dbReference type="Proteomes" id="UP001328107"/>
    </source>
</evidence>
<feature type="non-terminal residue" evidence="2">
    <location>
        <position position="69"/>
    </location>
</feature>
<organism evidence="2 3">
    <name type="scientific">Pristionchus mayeri</name>
    <dbReference type="NCBI Taxonomy" id="1317129"/>
    <lineage>
        <taxon>Eukaryota</taxon>
        <taxon>Metazoa</taxon>
        <taxon>Ecdysozoa</taxon>
        <taxon>Nematoda</taxon>
        <taxon>Chromadorea</taxon>
        <taxon>Rhabditida</taxon>
        <taxon>Rhabditina</taxon>
        <taxon>Diplogasteromorpha</taxon>
        <taxon>Diplogasteroidea</taxon>
        <taxon>Neodiplogasteridae</taxon>
        <taxon>Pristionchus</taxon>
    </lineage>
</organism>
<keyword evidence="3" id="KW-1185">Reference proteome</keyword>
<feature type="region of interest" description="Disordered" evidence="1">
    <location>
        <begin position="1"/>
        <end position="69"/>
    </location>
</feature>
<feature type="non-terminal residue" evidence="2">
    <location>
        <position position="1"/>
    </location>
</feature>
<gene>
    <name evidence="2" type="ORF">PMAYCL1PPCAC_26044</name>
</gene>
<name>A0AAN5D3R3_9BILA</name>
<sequence length="69" mass="7324">GRPAEMGKPKDTSSSSSDKDTKPAPDAKPKKASKKPGYRNQRSLIQEKRGGSNEPKIKGSIEGKKGGSK</sequence>
<feature type="compositionally biased region" description="Basic and acidic residues" evidence="1">
    <location>
        <begin position="1"/>
        <end position="29"/>
    </location>
</feature>
<reference evidence="3" key="1">
    <citation type="submission" date="2022-10" db="EMBL/GenBank/DDBJ databases">
        <title>Genome assembly of Pristionchus species.</title>
        <authorList>
            <person name="Yoshida K."/>
            <person name="Sommer R.J."/>
        </authorList>
    </citation>
    <scope>NUCLEOTIDE SEQUENCE [LARGE SCALE GENOMIC DNA]</scope>
    <source>
        <strain evidence="3">RS5460</strain>
    </source>
</reference>
<evidence type="ECO:0000313" key="2">
    <source>
        <dbReference type="EMBL" id="GMR55849.1"/>
    </source>
</evidence>
<feature type="compositionally biased region" description="Basic and acidic residues" evidence="1">
    <location>
        <begin position="45"/>
        <end position="69"/>
    </location>
</feature>
<dbReference type="EMBL" id="BTRK01000005">
    <property type="protein sequence ID" value="GMR55849.1"/>
    <property type="molecule type" value="Genomic_DNA"/>
</dbReference>
<dbReference type="Proteomes" id="UP001328107">
    <property type="component" value="Unassembled WGS sequence"/>
</dbReference>
<accession>A0AAN5D3R3</accession>
<proteinExistence type="predicted"/>
<dbReference type="AlphaFoldDB" id="A0AAN5D3R3"/>
<comment type="caution">
    <text evidence="2">The sequence shown here is derived from an EMBL/GenBank/DDBJ whole genome shotgun (WGS) entry which is preliminary data.</text>
</comment>
<evidence type="ECO:0000256" key="1">
    <source>
        <dbReference type="SAM" id="MobiDB-lite"/>
    </source>
</evidence>